<evidence type="ECO:0000313" key="2">
    <source>
        <dbReference type="Proteomes" id="UP000001072"/>
    </source>
</evidence>
<dbReference type="HOGENOM" id="CLU_1267145_0_0_1"/>
<accession>F4RCE5</accession>
<protein>
    <submittedName>
        <fullName evidence="1">Uncharacterized protein</fullName>
    </submittedName>
</protein>
<dbReference type="VEuPathDB" id="FungiDB:MELLADRAFT_103773"/>
<keyword evidence="2" id="KW-1185">Reference proteome</keyword>
<sequence length="218" mass="25412">MIQWIQDLSPKTQPSLVIKEPHEAGLMQAQLKRYLLQGIEKIFQCVKLLKEMKDEVPHLFSHQAGQHFQEMFEILMTERLVGEPALDPKINATEELVTLDAEKGKELIKPLTSFQNTKIHELKDVLHKLIYLGLEDNQYRKQLYVSFLEYAEKYLLISQWPDQLSSDIAALGRRVANLPVEWYWLSTWGAILLSEHYKMLLNSALLLYLNAYDSYAHL</sequence>
<dbReference type="EMBL" id="GL883096">
    <property type="protein sequence ID" value="EGG09716.1"/>
    <property type="molecule type" value="Genomic_DNA"/>
</dbReference>
<proteinExistence type="predicted"/>
<name>F4RCE5_MELLP</name>
<dbReference type="InParanoid" id="F4RCE5"/>
<organism evidence="2">
    <name type="scientific">Melampsora larici-populina (strain 98AG31 / pathotype 3-4-7)</name>
    <name type="common">Poplar leaf rust fungus</name>
    <dbReference type="NCBI Taxonomy" id="747676"/>
    <lineage>
        <taxon>Eukaryota</taxon>
        <taxon>Fungi</taxon>
        <taxon>Dikarya</taxon>
        <taxon>Basidiomycota</taxon>
        <taxon>Pucciniomycotina</taxon>
        <taxon>Pucciniomycetes</taxon>
        <taxon>Pucciniales</taxon>
        <taxon>Melampsoraceae</taxon>
        <taxon>Melampsora</taxon>
    </lineage>
</organism>
<dbReference type="Proteomes" id="UP000001072">
    <property type="component" value="Unassembled WGS sequence"/>
</dbReference>
<gene>
    <name evidence="1" type="ORF">MELLADRAFT_103773</name>
</gene>
<dbReference type="AlphaFoldDB" id="F4RCE5"/>
<reference evidence="2" key="1">
    <citation type="journal article" date="2011" name="Proc. Natl. Acad. Sci. U.S.A.">
        <title>Obligate biotrophy features unraveled by the genomic analysis of rust fungi.</title>
        <authorList>
            <person name="Duplessis S."/>
            <person name="Cuomo C.A."/>
            <person name="Lin Y.-C."/>
            <person name="Aerts A."/>
            <person name="Tisserant E."/>
            <person name="Veneault-Fourrey C."/>
            <person name="Joly D.L."/>
            <person name="Hacquard S."/>
            <person name="Amselem J."/>
            <person name="Cantarel B.L."/>
            <person name="Chiu R."/>
            <person name="Coutinho P.M."/>
            <person name="Feau N."/>
            <person name="Field M."/>
            <person name="Frey P."/>
            <person name="Gelhaye E."/>
            <person name="Goldberg J."/>
            <person name="Grabherr M.G."/>
            <person name="Kodira C.D."/>
            <person name="Kohler A."/>
            <person name="Kuees U."/>
            <person name="Lindquist E.A."/>
            <person name="Lucas S.M."/>
            <person name="Mago R."/>
            <person name="Mauceli E."/>
            <person name="Morin E."/>
            <person name="Murat C."/>
            <person name="Pangilinan J.L."/>
            <person name="Park R."/>
            <person name="Pearson M."/>
            <person name="Quesneville H."/>
            <person name="Rouhier N."/>
            <person name="Sakthikumar S."/>
            <person name="Salamov A.A."/>
            <person name="Schmutz J."/>
            <person name="Selles B."/>
            <person name="Shapiro H."/>
            <person name="Tanguay P."/>
            <person name="Tuskan G.A."/>
            <person name="Henrissat B."/>
            <person name="Van de Peer Y."/>
            <person name="Rouze P."/>
            <person name="Ellis J.G."/>
            <person name="Dodds P.N."/>
            <person name="Schein J.E."/>
            <person name="Zhong S."/>
            <person name="Hamelin R.C."/>
            <person name="Grigoriev I.V."/>
            <person name="Szabo L.J."/>
            <person name="Martin F."/>
        </authorList>
    </citation>
    <scope>NUCLEOTIDE SEQUENCE [LARGE SCALE GENOMIC DNA]</scope>
    <source>
        <strain evidence="2">98AG31 / pathotype 3-4-7</strain>
    </source>
</reference>
<dbReference type="GeneID" id="18922077"/>
<dbReference type="KEGG" id="mlr:MELLADRAFT_103773"/>
<evidence type="ECO:0000313" key="1">
    <source>
        <dbReference type="EMBL" id="EGG09716.1"/>
    </source>
</evidence>
<dbReference type="RefSeq" id="XP_007406770.1">
    <property type="nucleotide sequence ID" value="XM_007406708.1"/>
</dbReference>